<dbReference type="Gene3D" id="2.170.130.10">
    <property type="entry name" value="TonB-dependent receptor, plug domain"/>
    <property type="match status" value="1"/>
</dbReference>
<evidence type="ECO:0000256" key="3">
    <source>
        <dbReference type="ARBA" id="ARBA00022452"/>
    </source>
</evidence>
<reference evidence="14" key="1">
    <citation type="submission" date="2023-06" db="EMBL/GenBank/DDBJ databases">
        <authorList>
            <person name="Zeman M."/>
            <person name="Kubasova T."/>
            <person name="Jahodarova E."/>
            <person name="Nykrynova M."/>
            <person name="Rychlik I."/>
        </authorList>
    </citation>
    <scope>NUCLEOTIDE SEQUENCE</scope>
    <source>
        <strain evidence="14">ET15</strain>
        <strain evidence="13">ET37</strain>
    </source>
</reference>
<dbReference type="EMBL" id="JAUEIF010000001">
    <property type="protein sequence ID" value="MDN0024073.1"/>
    <property type="molecule type" value="Genomic_DNA"/>
</dbReference>
<dbReference type="Gene3D" id="2.60.40.1120">
    <property type="entry name" value="Carboxypeptidase-like, regulatory domain"/>
    <property type="match status" value="1"/>
</dbReference>
<evidence type="ECO:0000313" key="13">
    <source>
        <dbReference type="EMBL" id="MDN0021577.1"/>
    </source>
</evidence>
<dbReference type="Pfam" id="PF00593">
    <property type="entry name" value="TonB_dep_Rec_b-barrel"/>
    <property type="match status" value="1"/>
</dbReference>
<evidence type="ECO:0000256" key="4">
    <source>
        <dbReference type="ARBA" id="ARBA00022692"/>
    </source>
</evidence>
<dbReference type="RefSeq" id="WP_289824401.1">
    <property type="nucleotide sequence ID" value="NZ_JAUEIE010000001.1"/>
</dbReference>
<dbReference type="InterPro" id="IPR012910">
    <property type="entry name" value="Plug_dom"/>
</dbReference>
<dbReference type="InterPro" id="IPR039426">
    <property type="entry name" value="TonB-dep_rcpt-like"/>
</dbReference>
<evidence type="ECO:0000256" key="1">
    <source>
        <dbReference type="ARBA" id="ARBA00004571"/>
    </source>
</evidence>
<gene>
    <name evidence="13" type="ORF">QVN81_00855</name>
    <name evidence="14" type="ORF">QVN84_00845</name>
</gene>
<dbReference type="EMBL" id="JAUEIE010000001">
    <property type="protein sequence ID" value="MDN0021577.1"/>
    <property type="molecule type" value="Genomic_DNA"/>
</dbReference>
<dbReference type="SUPFAM" id="SSF56935">
    <property type="entry name" value="Porins"/>
    <property type="match status" value="1"/>
</dbReference>
<evidence type="ECO:0000313" key="14">
    <source>
        <dbReference type="EMBL" id="MDN0024073.1"/>
    </source>
</evidence>
<comment type="caution">
    <text evidence="14">The sequence shown here is derived from an EMBL/GenBank/DDBJ whole genome shotgun (WGS) entry which is preliminary data.</text>
</comment>
<dbReference type="AlphaFoldDB" id="A0AAW7JI83"/>
<evidence type="ECO:0000256" key="2">
    <source>
        <dbReference type="ARBA" id="ARBA00022448"/>
    </source>
</evidence>
<dbReference type="InterPro" id="IPR008969">
    <property type="entry name" value="CarboxyPept-like_regulatory"/>
</dbReference>
<evidence type="ECO:0000256" key="9">
    <source>
        <dbReference type="RuleBase" id="RU003357"/>
    </source>
</evidence>
<keyword evidence="7 8" id="KW-0998">Cell outer membrane</keyword>
<keyword evidence="4 8" id="KW-0812">Transmembrane</keyword>
<keyword evidence="10" id="KW-0732">Signal</keyword>
<keyword evidence="15" id="KW-1185">Reference proteome</keyword>
<keyword evidence="3 8" id="KW-1134">Transmembrane beta strand</keyword>
<evidence type="ECO:0000259" key="11">
    <source>
        <dbReference type="Pfam" id="PF00593"/>
    </source>
</evidence>
<comment type="subcellular location">
    <subcellularLocation>
        <location evidence="1 8">Cell outer membrane</location>
        <topology evidence="1 8">Multi-pass membrane protein</topology>
    </subcellularLocation>
</comment>
<feature type="chain" id="PRO_5043936319" evidence="10">
    <location>
        <begin position="21"/>
        <end position="1019"/>
    </location>
</feature>
<dbReference type="InterPro" id="IPR023997">
    <property type="entry name" value="TonB-dep_OMP_SusC/RagA_CS"/>
</dbReference>
<keyword evidence="6 8" id="KW-0472">Membrane</keyword>
<name>A0AAW7JI83_9BACT</name>
<dbReference type="Pfam" id="PF13715">
    <property type="entry name" value="CarbopepD_reg_2"/>
    <property type="match status" value="1"/>
</dbReference>
<organism evidence="14 16">
    <name type="scientific">Leyella lascolaii</name>
    <dbReference type="NCBI Taxonomy" id="1776379"/>
    <lineage>
        <taxon>Bacteria</taxon>
        <taxon>Pseudomonadati</taxon>
        <taxon>Bacteroidota</taxon>
        <taxon>Bacteroidia</taxon>
        <taxon>Bacteroidales</taxon>
        <taxon>Prevotellaceae</taxon>
        <taxon>Leyella</taxon>
    </lineage>
</organism>
<proteinExistence type="inferred from homology"/>
<dbReference type="Gene3D" id="2.40.170.20">
    <property type="entry name" value="TonB-dependent receptor, beta-barrel domain"/>
    <property type="match status" value="1"/>
</dbReference>
<keyword evidence="5 9" id="KW-0798">TonB box</keyword>
<keyword evidence="14" id="KW-0675">Receptor</keyword>
<evidence type="ECO:0000256" key="10">
    <source>
        <dbReference type="SAM" id="SignalP"/>
    </source>
</evidence>
<dbReference type="Proteomes" id="UP001168478">
    <property type="component" value="Unassembled WGS sequence"/>
</dbReference>
<sequence length="1019" mass="113443">MRRILLIFALFTILSAVGYAQTPKTITGRVTDSATGEPLIGATVREAGTANITKTDLDGRYSLSVKSDKIVVSYVGYATSQITASDAGVYDIRLTGDNMMNEIVVVGYGTQRRSDLTGSLSSVSGKDIKNQATSNVSNMLAGKAAGVYVSTSSGQPGDDAVVRVRGLGTVNDNSPLYVVDGQFMDNISSVNPADIERIEVLKDASACAIYGSRGSNGVILVTTKGGMKGQTVVTLDASVGVRSSYKALDMMDSEQFYNFITTAYANEQTFDKTKFTNQYRKGYDTDWWKETTRSALNQNYNLSVRTGTEKSRTALSLGYVDEQGIILTTSFKRISARLNQEYDLNRYITVGATVNIASMNKRDASSLPAFDFIQKADPFTPVISPLVDPSSENYKYDKYAPTEWSFDPNPVSILNLNDRKHEMFNVFGNVFAQVNFTKDLHYRFQLSFERYNDTYKAFLPIYSATFSDDMMGNRESKYNTETKMTHNTSWVKNYLAEQRINYAHDFGKHRLDVMAAMTYEKNNSEGINAYKHTALGNAEIYRILSAQTAGDQASGDRLQTSMLSYLGRINYTYDNRYLATVNFRADGSSRFAKNNRWGYFPSFSFGWRISEEPFFKNSGMAKWTDNLKLRVGWGQNGNQRIDATAPLTLIGTDNEKKWYFGNGFSQGYVPTYQGNADIKWETSQQTNIGLDATLFNNTLNISADYYIKNTKDMLLQMPIPSFGAFSNSPFFNAGDVRNNGFEFTASYNNHAGALRYNVGLNLSTYKTTVTRLTSEYLTGSVSRTYEGGPIGRFWGYRQIGIFQSQEEIDSYVDAKGNKIQPNAHPGDFKFAKLGDGIGALNDDEDRTFIGDPNPDLIFGFNFGLSYKGFDLSAAFQGTLGNDIYNAAKGTLSVPGYQNALADAYTKAWTKEGDLSAVWPRITTNNDNNNWRVSSFMVEDGSYVRLQNLQIGYTLPEKWLAALIYVKSMRVYMSAQNLFTITSYSGLDPDLGSSSALSLGYDNTRYPSSRTFMFGVNMTF</sequence>
<keyword evidence="2 8" id="KW-0813">Transport</keyword>
<dbReference type="Pfam" id="PF07715">
    <property type="entry name" value="Plug"/>
    <property type="match status" value="1"/>
</dbReference>
<dbReference type="InterPro" id="IPR023996">
    <property type="entry name" value="TonB-dep_OMP_SusC/RagA"/>
</dbReference>
<feature type="signal peptide" evidence="10">
    <location>
        <begin position="1"/>
        <end position="20"/>
    </location>
</feature>
<feature type="domain" description="TonB-dependent receptor-like beta-barrel" evidence="11">
    <location>
        <begin position="425"/>
        <end position="785"/>
    </location>
</feature>
<dbReference type="GO" id="GO:0009279">
    <property type="term" value="C:cell outer membrane"/>
    <property type="evidence" value="ECO:0007669"/>
    <property type="project" value="UniProtKB-SubCell"/>
</dbReference>
<evidence type="ECO:0000313" key="15">
    <source>
        <dbReference type="Proteomes" id="UP001167831"/>
    </source>
</evidence>
<reference evidence="14" key="2">
    <citation type="submission" date="2023-08" db="EMBL/GenBank/DDBJ databases">
        <title>Identification and characterization of horizontal gene transfer across gut microbiota members of farm animals based on homology search.</title>
        <authorList>
            <person name="Schwarzerova J."/>
            <person name="Nykrynova M."/>
            <person name="Jureckova K."/>
            <person name="Cejkova D."/>
            <person name="Rychlik I."/>
        </authorList>
    </citation>
    <scope>NUCLEOTIDE SEQUENCE</scope>
    <source>
        <strain evidence="14">ET15</strain>
        <strain evidence="13">ET37</strain>
    </source>
</reference>
<feature type="domain" description="TonB-dependent receptor plug" evidence="12">
    <location>
        <begin position="114"/>
        <end position="218"/>
    </location>
</feature>
<accession>A0AAW7JI83</accession>
<evidence type="ECO:0000256" key="6">
    <source>
        <dbReference type="ARBA" id="ARBA00023136"/>
    </source>
</evidence>
<dbReference type="InterPro" id="IPR000531">
    <property type="entry name" value="Beta-barrel_TonB"/>
</dbReference>
<evidence type="ECO:0000256" key="7">
    <source>
        <dbReference type="ARBA" id="ARBA00023237"/>
    </source>
</evidence>
<dbReference type="InterPro" id="IPR036942">
    <property type="entry name" value="Beta-barrel_TonB_sf"/>
</dbReference>
<dbReference type="Proteomes" id="UP001167831">
    <property type="component" value="Unassembled WGS sequence"/>
</dbReference>
<dbReference type="SUPFAM" id="SSF49464">
    <property type="entry name" value="Carboxypeptidase regulatory domain-like"/>
    <property type="match status" value="1"/>
</dbReference>
<evidence type="ECO:0000256" key="5">
    <source>
        <dbReference type="ARBA" id="ARBA00023077"/>
    </source>
</evidence>
<evidence type="ECO:0000256" key="8">
    <source>
        <dbReference type="PROSITE-ProRule" id="PRU01360"/>
    </source>
</evidence>
<protein>
    <submittedName>
        <fullName evidence="14">TonB-dependent receptor</fullName>
    </submittedName>
</protein>
<dbReference type="NCBIfam" id="TIGR04057">
    <property type="entry name" value="SusC_RagA_signa"/>
    <property type="match status" value="1"/>
</dbReference>
<dbReference type="PROSITE" id="PS52016">
    <property type="entry name" value="TONB_DEPENDENT_REC_3"/>
    <property type="match status" value="1"/>
</dbReference>
<evidence type="ECO:0000313" key="16">
    <source>
        <dbReference type="Proteomes" id="UP001168478"/>
    </source>
</evidence>
<comment type="similarity">
    <text evidence="8 9">Belongs to the TonB-dependent receptor family.</text>
</comment>
<dbReference type="NCBIfam" id="TIGR04056">
    <property type="entry name" value="OMP_RagA_SusC"/>
    <property type="match status" value="1"/>
</dbReference>
<dbReference type="InterPro" id="IPR037066">
    <property type="entry name" value="Plug_dom_sf"/>
</dbReference>
<evidence type="ECO:0000259" key="12">
    <source>
        <dbReference type="Pfam" id="PF07715"/>
    </source>
</evidence>